<reference evidence="1" key="1">
    <citation type="journal article" date="2015" name="Nature">
        <title>Complex archaea that bridge the gap between prokaryotes and eukaryotes.</title>
        <authorList>
            <person name="Spang A."/>
            <person name="Saw J.H."/>
            <person name="Jorgensen S.L."/>
            <person name="Zaremba-Niedzwiedzka K."/>
            <person name="Martijn J."/>
            <person name="Lind A.E."/>
            <person name="van Eijk R."/>
            <person name="Schleper C."/>
            <person name="Guy L."/>
            <person name="Ettema T.J."/>
        </authorList>
    </citation>
    <scope>NUCLEOTIDE SEQUENCE</scope>
</reference>
<comment type="caution">
    <text evidence="1">The sequence shown here is derived from an EMBL/GenBank/DDBJ whole genome shotgun (WGS) entry which is preliminary data.</text>
</comment>
<gene>
    <name evidence="1" type="ORF">LCGC14_3083570</name>
</gene>
<accession>A0A0F8WCI9</accession>
<sequence>MDAEIKEVSKSVVYYERETYHTLEINGKNIIVCVYVKQDARFSIHDKDVDIIQGKELLTKEEQEKIQDYVKELD</sequence>
<protein>
    <submittedName>
        <fullName evidence="1">Uncharacterized protein</fullName>
    </submittedName>
</protein>
<name>A0A0F8WCI9_9ZZZZ</name>
<evidence type="ECO:0000313" key="1">
    <source>
        <dbReference type="EMBL" id="KKK54552.1"/>
    </source>
</evidence>
<dbReference type="AlphaFoldDB" id="A0A0F8WCI9"/>
<dbReference type="EMBL" id="LAZR01065938">
    <property type="protein sequence ID" value="KKK54552.1"/>
    <property type="molecule type" value="Genomic_DNA"/>
</dbReference>
<proteinExistence type="predicted"/>
<organism evidence="1">
    <name type="scientific">marine sediment metagenome</name>
    <dbReference type="NCBI Taxonomy" id="412755"/>
    <lineage>
        <taxon>unclassified sequences</taxon>
        <taxon>metagenomes</taxon>
        <taxon>ecological metagenomes</taxon>
    </lineage>
</organism>